<dbReference type="InterPro" id="IPR000782">
    <property type="entry name" value="FAS1_domain"/>
</dbReference>
<accession>A0AAV4H8I6</accession>
<protein>
    <submittedName>
        <fullName evidence="2">Beta-Ig-H3/fasciclin</fullName>
    </submittedName>
</protein>
<dbReference type="Pfam" id="PF02469">
    <property type="entry name" value="Fasciclin"/>
    <property type="match status" value="1"/>
</dbReference>
<dbReference type="EMBL" id="BMAT01012483">
    <property type="protein sequence ID" value="GFR93075.1"/>
    <property type="molecule type" value="Genomic_DNA"/>
</dbReference>
<feature type="domain" description="FAS1" evidence="1">
    <location>
        <begin position="1"/>
        <end position="64"/>
    </location>
</feature>
<dbReference type="SUPFAM" id="SSF82153">
    <property type="entry name" value="FAS1 domain"/>
    <property type="match status" value="1"/>
</dbReference>
<sequence>MVRATRYSISLKHGLSLRTKDDLSGFLMVFRDLATGEIRVNNAIIVQKDIGATDGVVHIIDEVLLPATFLVHMEDQGITIG</sequence>
<gene>
    <name evidence="2" type="ORF">ElyMa_006216600</name>
</gene>
<evidence type="ECO:0000313" key="2">
    <source>
        <dbReference type="EMBL" id="GFR93075.1"/>
    </source>
</evidence>
<name>A0AAV4H8I6_9GAST</name>
<dbReference type="InterPro" id="IPR036378">
    <property type="entry name" value="FAS1_dom_sf"/>
</dbReference>
<proteinExistence type="predicted"/>
<dbReference type="Gene3D" id="2.30.180.10">
    <property type="entry name" value="FAS1 domain"/>
    <property type="match status" value="1"/>
</dbReference>
<reference evidence="2 3" key="1">
    <citation type="journal article" date="2021" name="Elife">
        <title>Chloroplast acquisition without the gene transfer in kleptoplastic sea slugs, Plakobranchus ocellatus.</title>
        <authorList>
            <person name="Maeda T."/>
            <person name="Takahashi S."/>
            <person name="Yoshida T."/>
            <person name="Shimamura S."/>
            <person name="Takaki Y."/>
            <person name="Nagai Y."/>
            <person name="Toyoda A."/>
            <person name="Suzuki Y."/>
            <person name="Arimoto A."/>
            <person name="Ishii H."/>
            <person name="Satoh N."/>
            <person name="Nishiyama T."/>
            <person name="Hasebe M."/>
            <person name="Maruyama T."/>
            <person name="Minagawa J."/>
            <person name="Obokata J."/>
            <person name="Shigenobu S."/>
        </authorList>
    </citation>
    <scope>NUCLEOTIDE SEQUENCE [LARGE SCALE GENOMIC DNA]</scope>
</reference>
<evidence type="ECO:0000259" key="1">
    <source>
        <dbReference type="PROSITE" id="PS50213"/>
    </source>
</evidence>
<comment type="caution">
    <text evidence="2">The sequence shown here is derived from an EMBL/GenBank/DDBJ whole genome shotgun (WGS) entry which is preliminary data.</text>
</comment>
<organism evidence="2 3">
    <name type="scientific">Elysia marginata</name>
    <dbReference type="NCBI Taxonomy" id="1093978"/>
    <lineage>
        <taxon>Eukaryota</taxon>
        <taxon>Metazoa</taxon>
        <taxon>Spiralia</taxon>
        <taxon>Lophotrochozoa</taxon>
        <taxon>Mollusca</taxon>
        <taxon>Gastropoda</taxon>
        <taxon>Heterobranchia</taxon>
        <taxon>Euthyneura</taxon>
        <taxon>Panpulmonata</taxon>
        <taxon>Sacoglossa</taxon>
        <taxon>Placobranchoidea</taxon>
        <taxon>Plakobranchidae</taxon>
        <taxon>Elysia</taxon>
    </lineage>
</organism>
<keyword evidence="3" id="KW-1185">Reference proteome</keyword>
<dbReference type="Proteomes" id="UP000762676">
    <property type="component" value="Unassembled WGS sequence"/>
</dbReference>
<dbReference type="PROSITE" id="PS50213">
    <property type="entry name" value="FAS1"/>
    <property type="match status" value="1"/>
</dbReference>
<evidence type="ECO:0000313" key="3">
    <source>
        <dbReference type="Proteomes" id="UP000762676"/>
    </source>
</evidence>
<dbReference type="AlphaFoldDB" id="A0AAV4H8I6"/>